<dbReference type="InterPro" id="IPR011701">
    <property type="entry name" value="MFS"/>
</dbReference>
<feature type="transmembrane region" description="Helical" evidence="7">
    <location>
        <begin position="175"/>
        <end position="195"/>
    </location>
</feature>
<dbReference type="InterPro" id="IPR036259">
    <property type="entry name" value="MFS_trans_sf"/>
</dbReference>
<evidence type="ECO:0000256" key="5">
    <source>
        <dbReference type="ARBA" id="ARBA00023136"/>
    </source>
</evidence>
<dbReference type="Proteomes" id="UP000076842">
    <property type="component" value="Unassembled WGS sequence"/>
</dbReference>
<feature type="transmembrane region" description="Helical" evidence="7">
    <location>
        <begin position="268"/>
        <end position="288"/>
    </location>
</feature>
<comment type="subcellular location">
    <subcellularLocation>
        <location evidence="1">Membrane</location>
        <topology evidence="1">Multi-pass membrane protein</topology>
    </subcellularLocation>
</comment>
<feature type="transmembrane region" description="Helical" evidence="7">
    <location>
        <begin position="235"/>
        <end position="256"/>
    </location>
</feature>
<dbReference type="PANTHER" id="PTHR43791">
    <property type="entry name" value="PERMEASE-RELATED"/>
    <property type="match status" value="1"/>
</dbReference>
<proteinExistence type="predicted"/>
<feature type="transmembrane region" description="Helical" evidence="7">
    <location>
        <begin position="460"/>
        <end position="480"/>
    </location>
</feature>
<dbReference type="SUPFAM" id="SSF103473">
    <property type="entry name" value="MFS general substrate transporter"/>
    <property type="match status" value="1"/>
</dbReference>
<keyword evidence="4 7" id="KW-1133">Transmembrane helix</keyword>
<dbReference type="EMBL" id="KV424053">
    <property type="protein sequence ID" value="KZT52862.1"/>
    <property type="molecule type" value="Genomic_DNA"/>
</dbReference>
<feature type="compositionally biased region" description="Pro residues" evidence="6">
    <location>
        <begin position="1"/>
        <end position="14"/>
    </location>
</feature>
<feature type="region of interest" description="Disordered" evidence="6">
    <location>
        <begin position="1"/>
        <end position="54"/>
    </location>
</feature>
<dbReference type="InParanoid" id="A0A165DIA2"/>
<keyword evidence="10" id="KW-1185">Reference proteome</keyword>
<evidence type="ECO:0000256" key="3">
    <source>
        <dbReference type="ARBA" id="ARBA00022692"/>
    </source>
</evidence>
<evidence type="ECO:0000259" key="8">
    <source>
        <dbReference type="PROSITE" id="PS50850"/>
    </source>
</evidence>
<dbReference type="Pfam" id="PF07690">
    <property type="entry name" value="MFS_1"/>
    <property type="match status" value="1"/>
</dbReference>
<feature type="transmembrane region" description="Helical" evidence="7">
    <location>
        <begin position="369"/>
        <end position="388"/>
    </location>
</feature>
<dbReference type="Gene3D" id="1.20.1250.20">
    <property type="entry name" value="MFS general substrate transporter like domains"/>
    <property type="match status" value="2"/>
</dbReference>
<name>A0A165DIA2_9BASI</name>
<feature type="transmembrane region" description="Helical" evidence="7">
    <location>
        <begin position="201"/>
        <end position="223"/>
    </location>
</feature>
<accession>A0A165DIA2</accession>
<feature type="transmembrane region" description="Helical" evidence="7">
    <location>
        <begin position="336"/>
        <end position="357"/>
    </location>
</feature>
<gene>
    <name evidence="9" type="ORF">CALCODRAFT_501770</name>
</gene>
<reference evidence="9 10" key="1">
    <citation type="journal article" date="2016" name="Mol. Biol. Evol.">
        <title>Comparative Genomics of Early-Diverging Mushroom-Forming Fungi Provides Insights into the Origins of Lignocellulose Decay Capabilities.</title>
        <authorList>
            <person name="Nagy L.G."/>
            <person name="Riley R."/>
            <person name="Tritt A."/>
            <person name="Adam C."/>
            <person name="Daum C."/>
            <person name="Floudas D."/>
            <person name="Sun H."/>
            <person name="Yadav J.S."/>
            <person name="Pangilinan J."/>
            <person name="Larsson K.H."/>
            <person name="Matsuura K."/>
            <person name="Barry K."/>
            <person name="Labutti K."/>
            <person name="Kuo R."/>
            <person name="Ohm R.A."/>
            <person name="Bhattacharya S.S."/>
            <person name="Shirouzu T."/>
            <person name="Yoshinaga Y."/>
            <person name="Martin F.M."/>
            <person name="Grigoriev I.V."/>
            <person name="Hibbett D.S."/>
        </authorList>
    </citation>
    <scope>NUCLEOTIDE SEQUENCE [LARGE SCALE GENOMIC DNA]</scope>
    <source>
        <strain evidence="9 10">HHB12733</strain>
    </source>
</reference>
<dbReference type="PANTHER" id="PTHR43791:SF36">
    <property type="entry name" value="TRANSPORTER, PUTATIVE (AFU_ORTHOLOGUE AFUA_6G08340)-RELATED"/>
    <property type="match status" value="1"/>
</dbReference>
<feature type="domain" description="Major facilitator superfamily (MFS) profile" evidence="8">
    <location>
        <begin position="106"/>
        <end position="520"/>
    </location>
</feature>
<dbReference type="OrthoDB" id="2985014at2759"/>
<evidence type="ECO:0000256" key="1">
    <source>
        <dbReference type="ARBA" id="ARBA00004141"/>
    </source>
</evidence>
<feature type="transmembrane region" description="Helical" evidence="7">
    <location>
        <begin position="400"/>
        <end position="419"/>
    </location>
</feature>
<dbReference type="FunFam" id="1.20.1250.20:FF:000018">
    <property type="entry name" value="MFS transporter permease"/>
    <property type="match status" value="1"/>
</dbReference>
<dbReference type="FunFam" id="1.20.1250.20:FF:000013">
    <property type="entry name" value="MFS general substrate transporter"/>
    <property type="match status" value="1"/>
</dbReference>
<evidence type="ECO:0000313" key="9">
    <source>
        <dbReference type="EMBL" id="KZT52862.1"/>
    </source>
</evidence>
<dbReference type="GO" id="GO:0016020">
    <property type="term" value="C:membrane"/>
    <property type="evidence" value="ECO:0007669"/>
    <property type="project" value="UniProtKB-SubCell"/>
</dbReference>
<feature type="transmembrane region" description="Helical" evidence="7">
    <location>
        <begin position="144"/>
        <end position="163"/>
    </location>
</feature>
<dbReference type="GO" id="GO:0022857">
    <property type="term" value="F:transmembrane transporter activity"/>
    <property type="evidence" value="ECO:0007669"/>
    <property type="project" value="InterPro"/>
</dbReference>
<evidence type="ECO:0000256" key="2">
    <source>
        <dbReference type="ARBA" id="ARBA00022448"/>
    </source>
</evidence>
<feature type="transmembrane region" description="Helical" evidence="7">
    <location>
        <begin position="425"/>
        <end position="448"/>
    </location>
</feature>
<feature type="transmembrane region" description="Helical" evidence="7">
    <location>
        <begin position="492"/>
        <end position="513"/>
    </location>
</feature>
<sequence length="549" mass="60795">MSKPPPPPPPPLLPLSPLTPHTSEPMLSTPTSARSPRSIHFQFTRPPNGGGDGEALELKPLPPQEPFLEVGDYPYPQLPLQRTVSTVGSVDKELERQLVRKFDRLILPMLMLVYLLGYLDRSNLGNARIMGLPQDILDGDPSGLKYALVNTSFYFAYIIFQLPATVMGKKFSQNFWLGVAATGWGFCCAMQALSYNFANIFVARFLVGLFESMFSPNISLYFTYFFTRQEIGARLGTWFSCASVAGAFGGLIAYGVQHITGRIQNWRLLFIIEGFPAVIVGLLCIKILPDRPDTATWLNEDERQLAVMRMSRGGLKEKPRTINMRHVWMAIRDWKIYVYGIVYFGANTAASALAAFLPTIISDLGYQGAQAQIFTVPPYVVGAAVLIITMPVSDRLQSRGIPLTLAGLLGGTGYLLLIVQENLHVKYLATFMICASTYTSIGLAISWFPYNMGSESKRAAGIPLFQAIGQCGSVLGSNLYPNSDAPRYFRGFGVTCALLYIMALCSLVMTAYYRYENARRDQLHGFADRNAPVDTSEMADDAPDFRYTV</sequence>
<keyword evidence="2" id="KW-0813">Transport</keyword>
<dbReference type="PROSITE" id="PS50850">
    <property type="entry name" value="MFS"/>
    <property type="match status" value="1"/>
</dbReference>
<evidence type="ECO:0000256" key="7">
    <source>
        <dbReference type="SAM" id="Phobius"/>
    </source>
</evidence>
<dbReference type="InterPro" id="IPR020846">
    <property type="entry name" value="MFS_dom"/>
</dbReference>
<protein>
    <submittedName>
        <fullName evidence="9">MFS general substrate transporter</fullName>
    </submittedName>
</protein>
<evidence type="ECO:0000256" key="4">
    <source>
        <dbReference type="ARBA" id="ARBA00022989"/>
    </source>
</evidence>
<dbReference type="STRING" id="1353952.A0A165DIA2"/>
<organism evidence="9 10">
    <name type="scientific">Calocera cornea HHB12733</name>
    <dbReference type="NCBI Taxonomy" id="1353952"/>
    <lineage>
        <taxon>Eukaryota</taxon>
        <taxon>Fungi</taxon>
        <taxon>Dikarya</taxon>
        <taxon>Basidiomycota</taxon>
        <taxon>Agaricomycotina</taxon>
        <taxon>Dacrymycetes</taxon>
        <taxon>Dacrymycetales</taxon>
        <taxon>Dacrymycetaceae</taxon>
        <taxon>Calocera</taxon>
    </lineage>
</organism>
<dbReference type="AlphaFoldDB" id="A0A165DIA2"/>
<feature type="compositionally biased region" description="Polar residues" evidence="6">
    <location>
        <begin position="21"/>
        <end position="35"/>
    </location>
</feature>
<evidence type="ECO:0000313" key="10">
    <source>
        <dbReference type="Proteomes" id="UP000076842"/>
    </source>
</evidence>
<evidence type="ECO:0000256" key="6">
    <source>
        <dbReference type="SAM" id="MobiDB-lite"/>
    </source>
</evidence>
<keyword evidence="3 7" id="KW-0812">Transmembrane</keyword>
<keyword evidence="5 7" id="KW-0472">Membrane</keyword>